<gene>
    <name evidence="1" type="ORF">bsdtw1_03596</name>
</gene>
<sequence length="154" mass="16988">MFNSDLLIELIKQAQGDRSLNQFAKNCGIDPGNLSRIVNNKNAQAPKPETLRKIASHAHNGVTYEDLMKAAGHIVLNTSSEDNSKNVLSPKDEMEIEKKIQSLREDLLNNTGGLMLSGDPVSPEAIDSIVEALAFGIRQAKIINKKYTPNKYKE</sequence>
<organism evidence="1 2">
    <name type="scientific">Clostridium fungisolvens</name>
    <dbReference type="NCBI Taxonomy" id="1604897"/>
    <lineage>
        <taxon>Bacteria</taxon>
        <taxon>Bacillati</taxon>
        <taxon>Bacillota</taxon>
        <taxon>Clostridia</taxon>
        <taxon>Eubacteriales</taxon>
        <taxon>Clostridiaceae</taxon>
        <taxon>Clostridium</taxon>
    </lineage>
</organism>
<proteinExistence type="predicted"/>
<reference evidence="1 2" key="1">
    <citation type="submission" date="2020-07" db="EMBL/GenBank/DDBJ databases">
        <title>A new beta-1,3-glucan-decomposing anaerobic bacterium isolated from anoxic soil subjected to biological soil disinfestation.</title>
        <authorList>
            <person name="Ueki A."/>
            <person name="Tonouchi A."/>
        </authorList>
    </citation>
    <scope>NUCLEOTIDE SEQUENCE [LARGE SCALE GENOMIC DNA]</scope>
    <source>
        <strain evidence="1 2">TW1</strain>
    </source>
</reference>
<dbReference type="GO" id="GO:0003677">
    <property type="term" value="F:DNA binding"/>
    <property type="evidence" value="ECO:0007669"/>
    <property type="project" value="InterPro"/>
</dbReference>
<dbReference type="EMBL" id="BLZR01000001">
    <property type="protein sequence ID" value="GFP77468.1"/>
    <property type="molecule type" value="Genomic_DNA"/>
</dbReference>
<dbReference type="AlphaFoldDB" id="A0A6V8SQI4"/>
<protein>
    <submittedName>
        <fullName evidence="1">Uncharacterized protein</fullName>
    </submittedName>
</protein>
<keyword evidence="2" id="KW-1185">Reference proteome</keyword>
<dbReference type="Proteomes" id="UP000580568">
    <property type="component" value="Unassembled WGS sequence"/>
</dbReference>
<comment type="caution">
    <text evidence="1">The sequence shown here is derived from an EMBL/GenBank/DDBJ whole genome shotgun (WGS) entry which is preliminary data.</text>
</comment>
<evidence type="ECO:0000313" key="2">
    <source>
        <dbReference type="Proteomes" id="UP000580568"/>
    </source>
</evidence>
<dbReference type="InterPro" id="IPR010982">
    <property type="entry name" value="Lambda_DNA-bd_dom_sf"/>
</dbReference>
<evidence type="ECO:0000313" key="1">
    <source>
        <dbReference type="EMBL" id="GFP77468.1"/>
    </source>
</evidence>
<dbReference type="InterPro" id="IPR001387">
    <property type="entry name" value="Cro/C1-type_HTH"/>
</dbReference>
<dbReference type="RefSeq" id="WP_183278838.1">
    <property type="nucleotide sequence ID" value="NZ_BLZR01000001.1"/>
</dbReference>
<dbReference type="CDD" id="cd00093">
    <property type="entry name" value="HTH_XRE"/>
    <property type="match status" value="1"/>
</dbReference>
<dbReference type="SUPFAM" id="SSF47413">
    <property type="entry name" value="lambda repressor-like DNA-binding domains"/>
    <property type="match status" value="1"/>
</dbReference>
<dbReference type="Gene3D" id="1.10.260.40">
    <property type="entry name" value="lambda repressor-like DNA-binding domains"/>
    <property type="match status" value="1"/>
</dbReference>
<accession>A0A6V8SQI4</accession>
<name>A0A6V8SQI4_9CLOT</name>